<name>A0ABT8KSJ4_9BACT</name>
<dbReference type="EC" id="1.-.-.-" evidence="2"/>
<accession>A0ABT8KSJ4</accession>
<dbReference type="Pfam" id="PF01266">
    <property type="entry name" value="DAO"/>
    <property type="match status" value="1"/>
</dbReference>
<dbReference type="Gene3D" id="3.30.9.10">
    <property type="entry name" value="D-Amino Acid Oxidase, subunit A, domain 2"/>
    <property type="match status" value="1"/>
</dbReference>
<dbReference type="PANTHER" id="PTHR13847:SF281">
    <property type="entry name" value="FAD DEPENDENT OXIDOREDUCTASE DOMAIN-CONTAINING PROTEIN"/>
    <property type="match status" value="1"/>
</dbReference>
<evidence type="ECO:0000313" key="2">
    <source>
        <dbReference type="EMBL" id="MDN5203383.1"/>
    </source>
</evidence>
<proteinExistence type="predicted"/>
<sequence>MLSFWERKSFITYDHIIVGGGIVGLSTAISLKELEPKARVLVLERGLFPSGASTKNAGFACFGSLTELLADIKRMGEDGACQLVEERWKGLLRLRNRLGDEPIDYQNNGGFELLRDKEVNCLDSIEHVNKLLNPLFKKKVFEEQSHLRDTFGFNKDEIKGVVFNPFEGQIDTGKMMKNLIQFAASLGVEQLTGADVLDIHENTDGVDIVVKNILNLEPLHFSASKVAICTNAFSQRFFEDIDLYPGRGQVLVTRPIKNLKFKGVFHYDEGFYYFRNYENRVIFGGGRNFDHENEISTDFELNDKIVRELQRQLKEIILPKETYEIDQFWVGIMAFGSSKKPILNKYSDRIVAGIRLGGMGVAIGSELGHKMAEMLR</sequence>
<evidence type="ECO:0000259" key="1">
    <source>
        <dbReference type="Pfam" id="PF01266"/>
    </source>
</evidence>
<dbReference type="Proteomes" id="UP001172082">
    <property type="component" value="Unassembled WGS sequence"/>
</dbReference>
<feature type="domain" description="FAD dependent oxidoreductase" evidence="1">
    <location>
        <begin position="14"/>
        <end position="374"/>
    </location>
</feature>
<dbReference type="EMBL" id="JAUJEA010000007">
    <property type="protein sequence ID" value="MDN5203383.1"/>
    <property type="molecule type" value="Genomic_DNA"/>
</dbReference>
<dbReference type="PANTHER" id="PTHR13847">
    <property type="entry name" value="SARCOSINE DEHYDROGENASE-RELATED"/>
    <property type="match status" value="1"/>
</dbReference>
<dbReference type="Gene3D" id="3.50.50.60">
    <property type="entry name" value="FAD/NAD(P)-binding domain"/>
    <property type="match status" value="1"/>
</dbReference>
<comment type="caution">
    <text evidence="2">The sequence shown here is derived from an EMBL/GenBank/DDBJ whole genome shotgun (WGS) entry which is preliminary data.</text>
</comment>
<keyword evidence="3" id="KW-1185">Reference proteome</keyword>
<dbReference type="InterPro" id="IPR006076">
    <property type="entry name" value="FAD-dep_OxRdtase"/>
</dbReference>
<dbReference type="SUPFAM" id="SSF51905">
    <property type="entry name" value="FAD/NAD(P)-binding domain"/>
    <property type="match status" value="1"/>
</dbReference>
<keyword evidence="2" id="KW-0560">Oxidoreductase</keyword>
<organism evidence="2 3">
    <name type="scientific">Splendidivirga corallicola</name>
    <dbReference type="NCBI Taxonomy" id="3051826"/>
    <lineage>
        <taxon>Bacteria</taxon>
        <taxon>Pseudomonadati</taxon>
        <taxon>Bacteroidota</taxon>
        <taxon>Cytophagia</taxon>
        <taxon>Cytophagales</taxon>
        <taxon>Splendidivirgaceae</taxon>
        <taxon>Splendidivirga</taxon>
    </lineage>
</organism>
<dbReference type="InterPro" id="IPR036188">
    <property type="entry name" value="FAD/NAD-bd_sf"/>
</dbReference>
<dbReference type="RefSeq" id="WP_346753406.1">
    <property type="nucleotide sequence ID" value="NZ_JAUJEA010000007.1"/>
</dbReference>
<protein>
    <submittedName>
        <fullName evidence="2">FAD-dependent oxidoreductase</fullName>
        <ecNumber evidence="2">1.-.-.-</ecNumber>
    </submittedName>
</protein>
<dbReference type="GO" id="GO:0016491">
    <property type="term" value="F:oxidoreductase activity"/>
    <property type="evidence" value="ECO:0007669"/>
    <property type="project" value="UniProtKB-KW"/>
</dbReference>
<evidence type="ECO:0000313" key="3">
    <source>
        <dbReference type="Proteomes" id="UP001172082"/>
    </source>
</evidence>
<gene>
    <name evidence="2" type="ORF">QQ008_18495</name>
</gene>
<reference evidence="2" key="1">
    <citation type="submission" date="2023-06" db="EMBL/GenBank/DDBJ databases">
        <title>Genomic of Parafulvivirga corallium.</title>
        <authorList>
            <person name="Wang G."/>
        </authorList>
    </citation>
    <scope>NUCLEOTIDE SEQUENCE</scope>
    <source>
        <strain evidence="2">BMA10</strain>
    </source>
</reference>